<name>A0AAD2HN36_9AGAR</name>
<dbReference type="Proteomes" id="UP001295794">
    <property type="component" value="Unassembled WGS sequence"/>
</dbReference>
<feature type="compositionally biased region" description="Basic residues" evidence="1">
    <location>
        <begin position="61"/>
        <end position="72"/>
    </location>
</feature>
<gene>
    <name evidence="2" type="ORF">MYCIT1_LOCUS27470</name>
</gene>
<organism evidence="2 3">
    <name type="scientific">Mycena citricolor</name>
    <dbReference type="NCBI Taxonomy" id="2018698"/>
    <lineage>
        <taxon>Eukaryota</taxon>
        <taxon>Fungi</taxon>
        <taxon>Dikarya</taxon>
        <taxon>Basidiomycota</taxon>
        <taxon>Agaricomycotina</taxon>
        <taxon>Agaricomycetes</taxon>
        <taxon>Agaricomycetidae</taxon>
        <taxon>Agaricales</taxon>
        <taxon>Marasmiineae</taxon>
        <taxon>Mycenaceae</taxon>
        <taxon>Mycena</taxon>
    </lineage>
</organism>
<comment type="caution">
    <text evidence="2">The sequence shown here is derived from an EMBL/GenBank/DDBJ whole genome shotgun (WGS) entry which is preliminary data.</text>
</comment>
<evidence type="ECO:0000313" key="2">
    <source>
        <dbReference type="EMBL" id="CAK5278191.1"/>
    </source>
</evidence>
<dbReference type="AlphaFoldDB" id="A0AAD2HN36"/>
<feature type="region of interest" description="Disordered" evidence="1">
    <location>
        <begin position="15"/>
        <end position="72"/>
    </location>
</feature>
<accession>A0AAD2HN36</accession>
<sequence length="72" mass="8139">MQSAAPLDCVARVTTGDGMTRGRLSLRRGRLSLRDGQTDTEITDRHTESRRPLHLEPSNLRPKHLKPLPRGR</sequence>
<reference evidence="2" key="1">
    <citation type="submission" date="2023-11" db="EMBL/GenBank/DDBJ databases">
        <authorList>
            <person name="De Vega J J."/>
            <person name="De Vega J J."/>
        </authorList>
    </citation>
    <scope>NUCLEOTIDE SEQUENCE</scope>
</reference>
<dbReference type="EMBL" id="CAVNYO010000421">
    <property type="protein sequence ID" value="CAK5278191.1"/>
    <property type="molecule type" value="Genomic_DNA"/>
</dbReference>
<feature type="compositionally biased region" description="Basic and acidic residues" evidence="1">
    <location>
        <begin position="32"/>
        <end position="54"/>
    </location>
</feature>
<proteinExistence type="predicted"/>
<protein>
    <submittedName>
        <fullName evidence="2">Uncharacterized protein</fullName>
    </submittedName>
</protein>
<keyword evidence="3" id="KW-1185">Reference proteome</keyword>
<evidence type="ECO:0000256" key="1">
    <source>
        <dbReference type="SAM" id="MobiDB-lite"/>
    </source>
</evidence>
<evidence type="ECO:0000313" key="3">
    <source>
        <dbReference type="Proteomes" id="UP001295794"/>
    </source>
</evidence>